<gene>
    <name evidence="2" type="ORF">DBR06_SOUSAS20710003</name>
</gene>
<evidence type="ECO:0000256" key="1">
    <source>
        <dbReference type="SAM" id="MobiDB-lite"/>
    </source>
</evidence>
<dbReference type="Proteomes" id="UP000295264">
    <property type="component" value="Unassembled WGS sequence"/>
</dbReference>
<dbReference type="AlphaFoldDB" id="A0A484GZF4"/>
<keyword evidence="3" id="KW-1185">Reference proteome</keyword>
<organism evidence="2 3">
    <name type="scientific">Sousa chinensis</name>
    <name type="common">Indo-pacific humpbacked dolphin</name>
    <name type="synonym">Steno chinensis</name>
    <dbReference type="NCBI Taxonomy" id="103600"/>
    <lineage>
        <taxon>Eukaryota</taxon>
        <taxon>Metazoa</taxon>
        <taxon>Chordata</taxon>
        <taxon>Craniata</taxon>
        <taxon>Vertebrata</taxon>
        <taxon>Euteleostomi</taxon>
        <taxon>Mammalia</taxon>
        <taxon>Eutheria</taxon>
        <taxon>Laurasiatheria</taxon>
        <taxon>Artiodactyla</taxon>
        <taxon>Whippomorpha</taxon>
        <taxon>Cetacea</taxon>
        <taxon>Odontoceti</taxon>
        <taxon>Delphinidae</taxon>
        <taxon>Sousa</taxon>
    </lineage>
</organism>
<evidence type="ECO:0000313" key="3">
    <source>
        <dbReference type="Proteomes" id="UP000295264"/>
    </source>
</evidence>
<comment type="caution">
    <text evidence="2">The sequence shown here is derived from an EMBL/GenBank/DDBJ whole genome shotgun (WGS) entry which is preliminary data.</text>
</comment>
<evidence type="ECO:0000313" key="2">
    <source>
        <dbReference type="EMBL" id="TEA40949.1"/>
    </source>
</evidence>
<name>A0A484GZF4_SOUCH</name>
<proteinExistence type="predicted"/>
<dbReference type="EMBL" id="QWLN02002046">
    <property type="protein sequence ID" value="TEA40949.1"/>
    <property type="molecule type" value="Genomic_DNA"/>
</dbReference>
<accession>A0A484GZF4</accession>
<protein>
    <submittedName>
        <fullName evidence="2">Uncharacterized protein</fullName>
    </submittedName>
</protein>
<reference evidence="2 3" key="1">
    <citation type="journal article" date="2018" name="Genomics">
        <title>Molecular footprints of inshore aquatic adaptation in Indo-Pacific humpback dolphin (Sousa chinensis).</title>
        <authorList>
            <person name="Ming Y."/>
            <person name="Jian J."/>
            <person name="Yu F."/>
            <person name="Yu X."/>
            <person name="Wang J."/>
            <person name="Liu W."/>
        </authorList>
    </citation>
    <scope>NUCLEOTIDE SEQUENCE [LARGE SCALE GENOMIC DNA]</scope>
    <source>
        <strain evidence="2">MY-2018</strain>
        <tissue evidence="2">Skin</tissue>
    </source>
</reference>
<feature type="region of interest" description="Disordered" evidence="1">
    <location>
        <begin position="1"/>
        <end position="47"/>
    </location>
</feature>
<feature type="non-terminal residue" evidence="2">
    <location>
        <position position="1"/>
    </location>
</feature>
<sequence>SLVAQWIRLHAPSAGGEGSTPGQGTRSHMHAATKSSHATTKEPSCHN</sequence>